<evidence type="ECO:0000256" key="8">
    <source>
        <dbReference type="SAM" id="SignalP"/>
    </source>
</evidence>
<comment type="pathway">
    <text evidence="1 7">Cofactor biosynthesis; riboflavin biosynthesis; riboflavin from 2-hydroxy-3-oxobutyl phosphate and 5-amino-6-(D-ribitylamino)uracil: step 1/2.</text>
</comment>
<feature type="chain" id="PRO_5031230927" description="6,7-dimethyl-8-ribityllumazine synthase" evidence="8">
    <location>
        <begin position="20"/>
        <end position="224"/>
    </location>
</feature>
<keyword evidence="8" id="KW-0732">Signal</keyword>
<dbReference type="PANTHER" id="PTHR21058">
    <property type="entry name" value="6,7-DIMETHYL-8-RIBITYLLUMAZINE SYNTHASE DMRL SYNTHASE LUMAZINE SYNTHASE"/>
    <property type="match status" value="1"/>
</dbReference>
<organism evidence="9">
    <name type="scientific">Eucampia antarctica</name>
    <dbReference type="NCBI Taxonomy" id="49252"/>
    <lineage>
        <taxon>Eukaryota</taxon>
        <taxon>Sar</taxon>
        <taxon>Stramenopiles</taxon>
        <taxon>Ochrophyta</taxon>
        <taxon>Bacillariophyta</taxon>
        <taxon>Mediophyceae</taxon>
        <taxon>Biddulphiophycidae</taxon>
        <taxon>Hemiaulales</taxon>
        <taxon>Hemiaulaceae</taxon>
        <taxon>Eucampia</taxon>
    </lineage>
</organism>
<dbReference type="PANTHER" id="PTHR21058:SF0">
    <property type="entry name" value="6,7-DIMETHYL-8-RIBITYLLUMAZINE SYNTHASE"/>
    <property type="match status" value="1"/>
</dbReference>
<accession>A0A7S2S1K9</accession>
<dbReference type="GO" id="GO:0000906">
    <property type="term" value="F:6,7-dimethyl-8-ribityllumazine synthase activity"/>
    <property type="evidence" value="ECO:0007669"/>
    <property type="project" value="UniProtKB-EC"/>
</dbReference>
<name>A0A7S2S1K9_9STRA</name>
<reference evidence="9" key="1">
    <citation type="submission" date="2021-01" db="EMBL/GenBank/DDBJ databases">
        <authorList>
            <person name="Corre E."/>
            <person name="Pelletier E."/>
            <person name="Niang G."/>
            <person name="Scheremetjew M."/>
            <person name="Finn R."/>
            <person name="Kale V."/>
            <person name="Holt S."/>
            <person name="Cochrane G."/>
            <person name="Meng A."/>
            <person name="Brown T."/>
            <person name="Cohen L."/>
        </authorList>
    </citation>
    <scope>NUCLEOTIDE SEQUENCE</scope>
    <source>
        <strain evidence="9">CCMP1452</strain>
    </source>
</reference>
<dbReference type="AlphaFoldDB" id="A0A7S2S1K9"/>
<dbReference type="GO" id="GO:0009349">
    <property type="term" value="C:riboflavin synthase complex"/>
    <property type="evidence" value="ECO:0007669"/>
    <property type="project" value="UniProtKB-UniRule"/>
</dbReference>
<keyword evidence="5 7" id="KW-0808">Transferase</keyword>
<dbReference type="SUPFAM" id="SSF52121">
    <property type="entry name" value="Lumazine synthase"/>
    <property type="match status" value="1"/>
</dbReference>
<comment type="similarity">
    <text evidence="2 7">Belongs to the DMRL synthase family.</text>
</comment>
<dbReference type="InterPro" id="IPR036467">
    <property type="entry name" value="LS/RS_sf"/>
</dbReference>
<dbReference type="Pfam" id="PF00885">
    <property type="entry name" value="DMRL_synthase"/>
    <property type="match status" value="1"/>
</dbReference>
<evidence type="ECO:0000256" key="6">
    <source>
        <dbReference type="ARBA" id="ARBA00048785"/>
    </source>
</evidence>
<evidence type="ECO:0000256" key="7">
    <source>
        <dbReference type="RuleBase" id="RU003795"/>
    </source>
</evidence>
<dbReference type="InterPro" id="IPR034964">
    <property type="entry name" value="LS"/>
</dbReference>
<comment type="catalytic activity">
    <reaction evidence="6 7">
        <text>(2S)-2-hydroxy-3-oxobutyl phosphate + 5-amino-6-(D-ribitylamino)uracil = 6,7-dimethyl-8-(1-D-ribityl)lumazine + phosphate + 2 H2O + H(+)</text>
        <dbReference type="Rhea" id="RHEA:26152"/>
        <dbReference type="ChEBI" id="CHEBI:15377"/>
        <dbReference type="ChEBI" id="CHEBI:15378"/>
        <dbReference type="ChEBI" id="CHEBI:15934"/>
        <dbReference type="ChEBI" id="CHEBI:43474"/>
        <dbReference type="ChEBI" id="CHEBI:58201"/>
        <dbReference type="ChEBI" id="CHEBI:58830"/>
        <dbReference type="EC" id="2.5.1.78"/>
    </reaction>
</comment>
<protein>
    <recommendedName>
        <fullName evidence="3 7">6,7-dimethyl-8-ribityllumazine synthase</fullName>
        <shortName evidence="7">DMRL synthase</shortName>
        <ecNumber evidence="3 7">2.5.1.78</ecNumber>
    </recommendedName>
</protein>
<feature type="signal peptide" evidence="8">
    <location>
        <begin position="1"/>
        <end position="19"/>
    </location>
</feature>
<dbReference type="CDD" id="cd09209">
    <property type="entry name" value="Lumazine_synthase-I"/>
    <property type="match status" value="1"/>
</dbReference>
<evidence type="ECO:0000313" key="9">
    <source>
        <dbReference type="EMBL" id="CAD9686836.1"/>
    </source>
</evidence>
<dbReference type="EC" id="2.5.1.78" evidence="3 7"/>
<dbReference type="Gene3D" id="3.40.50.960">
    <property type="entry name" value="Lumazine/riboflavin synthase"/>
    <property type="match status" value="1"/>
</dbReference>
<gene>
    <name evidence="9" type="ORF">EANT1437_LOCUS11250</name>
</gene>
<comment type="function">
    <text evidence="7">Catalyzes the formation of 6,7-dimethyl-8-ribityllumazine by condensation of 5-amino-6-(D-ribitylamino)uracil with 3,4-dihydroxy-2-butanone 4-phosphate. This is the penultimate step in the biosynthesis of riboflavin.</text>
</comment>
<evidence type="ECO:0000256" key="3">
    <source>
        <dbReference type="ARBA" id="ARBA00012664"/>
    </source>
</evidence>
<evidence type="ECO:0000256" key="2">
    <source>
        <dbReference type="ARBA" id="ARBA00007424"/>
    </source>
</evidence>
<dbReference type="EMBL" id="HBHI01021931">
    <property type="protein sequence ID" value="CAD9686836.1"/>
    <property type="molecule type" value="Transcribed_RNA"/>
</dbReference>
<dbReference type="UniPathway" id="UPA00275">
    <property type="reaction ID" value="UER00404"/>
</dbReference>
<evidence type="ECO:0000256" key="1">
    <source>
        <dbReference type="ARBA" id="ARBA00004917"/>
    </source>
</evidence>
<dbReference type="HAMAP" id="MF_00178">
    <property type="entry name" value="Lumazine_synth"/>
    <property type="match status" value="1"/>
</dbReference>
<dbReference type="GO" id="GO:0009231">
    <property type="term" value="P:riboflavin biosynthetic process"/>
    <property type="evidence" value="ECO:0007669"/>
    <property type="project" value="UniProtKB-UniPathway"/>
</dbReference>
<dbReference type="InterPro" id="IPR002180">
    <property type="entry name" value="LS/RS"/>
</dbReference>
<sequence length="224" mass="24354">MMYCTLFLFAAVAVSTASAFAPSTQYVFGARSSLQMSADSEVDFGELDGKNVRIGIIRTRWNDEHVTNLVEGARKALKETNVEDDNIFETEVPGAFELPFAAKLLALSGTVDAIICAGVLIKGDTMHFEYISDTVTSGIMSVGLQTNTPCILGVLTCLNEDQVKARSSEDNNHGYDWGKTAVEMALLKTEAMGKKEISGMGFQNATPLDLKDDKGEEKKRVGFF</sequence>
<evidence type="ECO:0000256" key="5">
    <source>
        <dbReference type="ARBA" id="ARBA00022679"/>
    </source>
</evidence>
<proteinExistence type="inferred from homology"/>
<dbReference type="NCBIfam" id="TIGR00114">
    <property type="entry name" value="lumazine-synth"/>
    <property type="match status" value="1"/>
</dbReference>
<evidence type="ECO:0000256" key="4">
    <source>
        <dbReference type="ARBA" id="ARBA00022619"/>
    </source>
</evidence>
<keyword evidence="4 7" id="KW-0686">Riboflavin biosynthesis</keyword>